<dbReference type="Proteomes" id="UP001222325">
    <property type="component" value="Unassembled WGS sequence"/>
</dbReference>
<gene>
    <name evidence="2" type="ORF">B0H15DRAFT_806019</name>
</gene>
<dbReference type="EMBL" id="JARJCN010000090">
    <property type="protein sequence ID" value="KAJ7075737.1"/>
    <property type="molecule type" value="Genomic_DNA"/>
</dbReference>
<dbReference type="AlphaFoldDB" id="A0AAD6XMK4"/>
<organism evidence="2 3">
    <name type="scientific">Mycena belliarum</name>
    <dbReference type="NCBI Taxonomy" id="1033014"/>
    <lineage>
        <taxon>Eukaryota</taxon>
        <taxon>Fungi</taxon>
        <taxon>Dikarya</taxon>
        <taxon>Basidiomycota</taxon>
        <taxon>Agaricomycotina</taxon>
        <taxon>Agaricomycetes</taxon>
        <taxon>Agaricomycetidae</taxon>
        <taxon>Agaricales</taxon>
        <taxon>Marasmiineae</taxon>
        <taxon>Mycenaceae</taxon>
        <taxon>Mycena</taxon>
    </lineage>
</organism>
<feature type="region of interest" description="Disordered" evidence="1">
    <location>
        <begin position="41"/>
        <end position="66"/>
    </location>
</feature>
<reference evidence="2" key="1">
    <citation type="submission" date="2023-03" db="EMBL/GenBank/DDBJ databases">
        <title>Massive genome expansion in bonnet fungi (Mycena s.s.) driven by repeated elements and novel gene families across ecological guilds.</title>
        <authorList>
            <consortium name="Lawrence Berkeley National Laboratory"/>
            <person name="Harder C.B."/>
            <person name="Miyauchi S."/>
            <person name="Viragh M."/>
            <person name="Kuo A."/>
            <person name="Thoen E."/>
            <person name="Andreopoulos B."/>
            <person name="Lu D."/>
            <person name="Skrede I."/>
            <person name="Drula E."/>
            <person name="Henrissat B."/>
            <person name="Morin E."/>
            <person name="Kohler A."/>
            <person name="Barry K."/>
            <person name="LaButti K."/>
            <person name="Morin E."/>
            <person name="Salamov A."/>
            <person name="Lipzen A."/>
            <person name="Mereny Z."/>
            <person name="Hegedus B."/>
            <person name="Baldrian P."/>
            <person name="Stursova M."/>
            <person name="Weitz H."/>
            <person name="Taylor A."/>
            <person name="Grigoriev I.V."/>
            <person name="Nagy L.G."/>
            <person name="Martin F."/>
            <person name="Kauserud H."/>
        </authorList>
    </citation>
    <scope>NUCLEOTIDE SEQUENCE</scope>
    <source>
        <strain evidence="2">CBHHK173m</strain>
    </source>
</reference>
<evidence type="ECO:0000313" key="3">
    <source>
        <dbReference type="Proteomes" id="UP001222325"/>
    </source>
</evidence>
<name>A0AAD6XMK4_9AGAR</name>
<sequence>MSRFPISSASTLFIPHLAYSYYSILNLSVLYVGALGRKTEHEHEPKQQHGRRGETAIDDLQERDPTVPRAVRAAARAARVERRAANGGSLRVVLRVADADGGQGWGVDSTLHRAATLETGTIN</sequence>
<keyword evidence="3" id="KW-1185">Reference proteome</keyword>
<protein>
    <submittedName>
        <fullName evidence="2">Uncharacterized protein</fullName>
    </submittedName>
</protein>
<evidence type="ECO:0000256" key="1">
    <source>
        <dbReference type="SAM" id="MobiDB-lite"/>
    </source>
</evidence>
<evidence type="ECO:0000313" key="2">
    <source>
        <dbReference type="EMBL" id="KAJ7075737.1"/>
    </source>
</evidence>
<proteinExistence type="predicted"/>
<comment type="caution">
    <text evidence="2">The sequence shown here is derived from an EMBL/GenBank/DDBJ whole genome shotgun (WGS) entry which is preliminary data.</text>
</comment>
<accession>A0AAD6XMK4</accession>